<name>A0A2I0B7R5_9ASPA</name>
<dbReference type="EMBL" id="KZ451906">
    <property type="protein sequence ID" value="PKA63843.1"/>
    <property type="molecule type" value="Genomic_DNA"/>
</dbReference>
<sequence length="58" mass="7096">MLKRKLKGGAFRHLTVHLFLRKQKPVLKLAVLLGTLQIWHRSELWWRFRKRIRCCCQP</sequence>
<dbReference type="AlphaFoldDB" id="A0A2I0B7R5"/>
<gene>
    <name evidence="1" type="ORF">AXF42_Ash004853</name>
</gene>
<keyword evidence="2" id="KW-1185">Reference proteome</keyword>
<evidence type="ECO:0000313" key="1">
    <source>
        <dbReference type="EMBL" id="PKA63843.1"/>
    </source>
</evidence>
<proteinExistence type="predicted"/>
<protein>
    <submittedName>
        <fullName evidence="1">Uncharacterized protein</fullName>
    </submittedName>
</protein>
<organism evidence="1 2">
    <name type="scientific">Apostasia shenzhenica</name>
    <dbReference type="NCBI Taxonomy" id="1088818"/>
    <lineage>
        <taxon>Eukaryota</taxon>
        <taxon>Viridiplantae</taxon>
        <taxon>Streptophyta</taxon>
        <taxon>Embryophyta</taxon>
        <taxon>Tracheophyta</taxon>
        <taxon>Spermatophyta</taxon>
        <taxon>Magnoliopsida</taxon>
        <taxon>Liliopsida</taxon>
        <taxon>Asparagales</taxon>
        <taxon>Orchidaceae</taxon>
        <taxon>Apostasioideae</taxon>
        <taxon>Apostasia</taxon>
    </lineage>
</organism>
<dbReference type="Proteomes" id="UP000236161">
    <property type="component" value="Unassembled WGS sequence"/>
</dbReference>
<reference evidence="1 2" key="1">
    <citation type="journal article" date="2017" name="Nature">
        <title>The Apostasia genome and the evolution of orchids.</title>
        <authorList>
            <person name="Zhang G.Q."/>
            <person name="Liu K.W."/>
            <person name="Li Z."/>
            <person name="Lohaus R."/>
            <person name="Hsiao Y.Y."/>
            <person name="Niu S.C."/>
            <person name="Wang J.Y."/>
            <person name="Lin Y.C."/>
            <person name="Xu Q."/>
            <person name="Chen L.J."/>
            <person name="Yoshida K."/>
            <person name="Fujiwara S."/>
            <person name="Wang Z.W."/>
            <person name="Zhang Y.Q."/>
            <person name="Mitsuda N."/>
            <person name="Wang M."/>
            <person name="Liu G.H."/>
            <person name="Pecoraro L."/>
            <person name="Huang H.X."/>
            <person name="Xiao X.J."/>
            <person name="Lin M."/>
            <person name="Wu X.Y."/>
            <person name="Wu W.L."/>
            <person name="Chen Y.Y."/>
            <person name="Chang S.B."/>
            <person name="Sakamoto S."/>
            <person name="Ohme-Takagi M."/>
            <person name="Yagi M."/>
            <person name="Zeng S.J."/>
            <person name="Shen C.Y."/>
            <person name="Yeh C.M."/>
            <person name="Luo Y.B."/>
            <person name="Tsai W.C."/>
            <person name="Van de Peer Y."/>
            <person name="Liu Z.J."/>
        </authorList>
    </citation>
    <scope>NUCLEOTIDE SEQUENCE [LARGE SCALE GENOMIC DNA]</scope>
    <source>
        <strain evidence="2">cv. Shenzhen</strain>
        <tissue evidence="1">Stem</tissue>
    </source>
</reference>
<evidence type="ECO:0000313" key="2">
    <source>
        <dbReference type="Proteomes" id="UP000236161"/>
    </source>
</evidence>
<accession>A0A2I0B7R5</accession>